<dbReference type="InterPro" id="IPR020103">
    <property type="entry name" value="PsdUridine_synth_cat_dom_sf"/>
</dbReference>
<comment type="catalytic activity">
    <reaction evidence="2">
        <text>a uridine in RNA = a pseudouridine in RNA</text>
        <dbReference type="Rhea" id="RHEA:48348"/>
        <dbReference type="Rhea" id="RHEA-COMP:12068"/>
        <dbReference type="Rhea" id="RHEA-COMP:12069"/>
        <dbReference type="ChEBI" id="CHEBI:65314"/>
        <dbReference type="ChEBI" id="CHEBI:65315"/>
    </reaction>
</comment>
<dbReference type="OrthoDB" id="418349at2759"/>
<dbReference type="EC" id="5.4.99.-" evidence="2"/>
<sequence length="318" mass="36212">MQNDGFRYADRIAPEEENVQVIDYYCSRYKHTDRDGWIRKITSGQISIDGVTITDPDTKLRGRELIYYRPSWIEPIVEGLTPDPIVILQEDEHFVVFHKPEGLPVLPSGDYLDTTLLHFARRHYRDKGNHNVASILSPIHRLGRGTTGAILFAKTKEASRKLNSSMQNHKIKKKYLALAEGIIDRDEFAIDQPLGPVPYPFITHTGTVFGATDEGKPSHSYVKVRRRDRENNRTIVEVEITTGRPHQIRIHMAWVGYPLCGDPLYGLGGIPNKRIQVEDRDAVPGDCGYLLHSWLLQFPHPIEHTVTSICCPPPHLLE</sequence>
<dbReference type="InterPro" id="IPR006224">
    <property type="entry name" value="PsdUridine_synth_RluA-like_CS"/>
</dbReference>
<comment type="similarity">
    <text evidence="2">Belongs to the pseudouridine synthase RluA family.</text>
</comment>
<comment type="caution">
    <text evidence="4">The sequence shown here is derived from an EMBL/GenBank/DDBJ whole genome shotgun (WGS) entry which is preliminary data.</text>
</comment>
<evidence type="ECO:0000259" key="3">
    <source>
        <dbReference type="Pfam" id="PF00849"/>
    </source>
</evidence>
<dbReference type="AlphaFoldDB" id="A0A2P6MX46"/>
<proteinExistence type="inferred from homology"/>
<dbReference type="GO" id="GO:0000455">
    <property type="term" value="P:enzyme-directed rRNA pseudouridine synthesis"/>
    <property type="evidence" value="ECO:0007669"/>
    <property type="project" value="TreeGrafter"/>
</dbReference>
<dbReference type="PROSITE" id="PS50889">
    <property type="entry name" value="S4"/>
    <property type="match status" value="1"/>
</dbReference>
<keyword evidence="1" id="KW-0694">RNA-binding</keyword>
<dbReference type="PANTHER" id="PTHR21600:SF88">
    <property type="entry name" value="RNA PSEUDOURIDINE SYNTHASE 5"/>
    <property type="match status" value="1"/>
</dbReference>
<comment type="function">
    <text evidence="2">Responsible for synthesis of pseudouridine from uracil.</text>
</comment>
<feature type="domain" description="Pseudouridine synthase RsuA/RluA-like" evidence="3">
    <location>
        <begin position="93"/>
        <end position="253"/>
    </location>
</feature>
<evidence type="ECO:0000313" key="4">
    <source>
        <dbReference type="EMBL" id="PRP76257.1"/>
    </source>
</evidence>
<protein>
    <recommendedName>
        <fullName evidence="2">Pseudouridine synthase</fullName>
        <ecNumber evidence="2">5.4.99.-</ecNumber>
    </recommendedName>
</protein>
<dbReference type="InParanoid" id="A0A2P6MX46"/>
<dbReference type="Gene3D" id="3.30.2350.10">
    <property type="entry name" value="Pseudouridine synthase"/>
    <property type="match status" value="1"/>
</dbReference>
<keyword evidence="2" id="KW-0413">Isomerase</keyword>
<dbReference type="NCBIfam" id="TIGR00005">
    <property type="entry name" value="rluA_subfam"/>
    <property type="match status" value="1"/>
</dbReference>
<dbReference type="PANTHER" id="PTHR21600">
    <property type="entry name" value="MITOCHONDRIAL RNA PSEUDOURIDINE SYNTHASE"/>
    <property type="match status" value="1"/>
</dbReference>
<dbReference type="PROSITE" id="PS01129">
    <property type="entry name" value="PSI_RLU"/>
    <property type="match status" value="1"/>
</dbReference>
<accession>A0A2P6MX46</accession>
<dbReference type="SUPFAM" id="SSF55120">
    <property type="entry name" value="Pseudouridine synthase"/>
    <property type="match status" value="1"/>
</dbReference>
<reference evidence="4 5" key="1">
    <citation type="journal article" date="2018" name="Genome Biol. Evol.">
        <title>Multiple Roots of Fruiting Body Formation in Amoebozoa.</title>
        <authorList>
            <person name="Hillmann F."/>
            <person name="Forbes G."/>
            <person name="Novohradska S."/>
            <person name="Ferling I."/>
            <person name="Riege K."/>
            <person name="Groth M."/>
            <person name="Westermann M."/>
            <person name="Marz M."/>
            <person name="Spaller T."/>
            <person name="Winckler T."/>
            <person name="Schaap P."/>
            <person name="Glockner G."/>
        </authorList>
    </citation>
    <scope>NUCLEOTIDE SEQUENCE [LARGE SCALE GENOMIC DNA]</scope>
    <source>
        <strain evidence="4 5">Jena</strain>
    </source>
</reference>
<dbReference type="GO" id="GO:0009982">
    <property type="term" value="F:pseudouridine synthase activity"/>
    <property type="evidence" value="ECO:0007669"/>
    <property type="project" value="InterPro"/>
</dbReference>
<dbReference type="InterPro" id="IPR006145">
    <property type="entry name" value="PsdUridine_synth_RsuA/RluA"/>
</dbReference>
<dbReference type="InterPro" id="IPR050188">
    <property type="entry name" value="RluA_PseudoU_synthase"/>
</dbReference>
<dbReference type="GO" id="GO:0003723">
    <property type="term" value="F:RNA binding"/>
    <property type="evidence" value="ECO:0007669"/>
    <property type="project" value="UniProtKB-KW"/>
</dbReference>
<dbReference type="InterPro" id="IPR006225">
    <property type="entry name" value="PsdUridine_synth_RluC/D"/>
</dbReference>
<evidence type="ECO:0000256" key="2">
    <source>
        <dbReference type="RuleBase" id="RU362028"/>
    </source>
</evidence>
<name>A0A2P6MX46_9EUKA</name>
<organism evidence="4 5">
    <name type="scientific">Planoprotostelium fungivorum</name>
    <dbReference type="NCBI Taxonomy" id="1890364"/>
    <lineage>
        <taxon>Eukaryota</taxon>
        <taxon>Amoebozoa</taxon>
        <taxon>Evosea</taxon>
        <taxon>Variosea</taxon>
        <taxon>Cavosteliida</taxon>
        <taxon>Cavosteliaceae</taxon>
        <taxon>Planoprotostelium</taxon>
    </lineage>
</organism>
<evidence type="ECO:0000256" key="1">
    <source>
        <dbReference type="PROSITE-ProRule" id="PRU00182"/>
    </source>
</evidence>
<dbReference type="EMBL" id="MDYQ01000337">
    <property type="protein sequence ID" value="PRP76257.1"/>
    <property type="molecule type" value="Genomic_DNA"/>
</dbReference>
<dbReference type="STRING" id="1890364.A0A2P6MX46"/>
<dbReference type="CDD" id="cd02869">
    <property type="entry name" value="PseudoU_synth_RluA_like"/>
    <property type="match status" value="1"/>
</dbReference>
<gene>
    <name evidence="4" type="ORF">PROFUN_07779</name>
</gene>
<dbReference type="Pfam" id="PF00849">
    <property type="entry name" value="PseudoU_synth_2"/>
    <property type="match status" value="1"/>
</dbReference>
<evidence type="ECO:0000313" key="5">
    <source>
        <dbReference type="Proteomes" id="UP000241769"/>
    </source>
</evidence>
<dbReference type="Proteomes" id="UP000241769">
    <property type="component" value="Unassembled WGS sequence"/>
</dbReference>
<keyword evidence="5" id="KW-1185">Reference proteome</keyword>